<accession>A0A2S7KZH0</accession>
<dbReference type="OrthoDB" id="671786at2"/>
<dbReference type="AlphaFoldDB" id="A0A2S7KZH0"/>
<proteinExistence type="predicted"/>
<dbReference type="RefSeq" id="WP_104810225.1">
    <property type="nucleotide sequence ID" value="NZ_MQUA01000013.1"/>
</dbReference>
<gene>
    <name evidence="1" type="ORF">BST83_13315</name>
</gene>
<name>A0A2S7KZH0_9FLAO</name>
<organism evidence="1 2">
    <name type="scientific">Polaribacter filamentus</name>
    <dbReference type="NCBI Taxonomy" id="53483"/>
    <lineage>
        <taxon>Bacteria</taxon>
        <taxon>Pseudomonadati</taxon>
        <taxon>Bacteroidota</taxon>
        <taxon>Flavobacteriia</taxon>
        <taxon>Flavobacteriales</taxon>
        <taxon>Flavobacteriaceae</taxon>
    </lineage>
</organism>
<evidence type="ECO:0000313" key="2">
    <source>
        <dbReference type="Proteomes" id="UP000239522"/>
    </source>
</evidence>
<reference evidence="1 2" key="1">
    <citation type="submission" date="2016-11" db="EMBL/GenBank/DDBJ databases">
        <title>Trade-off between light-utilization and light-protection in marine flavobacteria.</title>
        <authorList>
            <person name="Kumagai Y."/>
        </authorList>
    </citation>
    <scope>NUCLEOTIDE SEQUENCE [LARGE SCALE GENOMIC DNA]</scope>
    <source>
        <strain evidence="1 2">ATCC 700397</strain>
    </source>
</reference>
<dbReference type="EMBL" id="MQUA01000013">
    <property type="protein sequence ID" value="PQB08021.1"/>
    <property type="molecule type" value="Genomic_DNA"/>
</dbReference>
<dbReference type="Proteomes" id="UP000239522">
    <property type="component" value="Unassembled WGS sequence"/>
</dbReference>
<protein>
    <submittedName>
        <fullName evidence="1">Uncharacterized protein</fullName>
    </submittedName>
</protein>
<keyword evidence="2" id="KW-1185">Reference proteome</keyword>
<evidence type="ECO:0000313" key="1">
    <source>
        <dbReference type="EMBL" id="PQB08021.1"/>
    </source>
</evidence>
<sequence length="460" mass="52526">MTKKKTFNNNYIGVVGDGQAVLQVNNKSSSTKKDTAKPTEVILFTEDKEQNKIAAWGTSNKFPQELLADVRKNGAATSGLNAVRDNHYGGGFILFKEKYEEEKNGDTKRKLVQQSFLQHPKINAFFKSNQMKTFFKESIADLEYFAIAFPEYVTSNDYNAINEIYRQKSAQCRFELMDEKTGVIKNVWISTKWHKKADLTEGTFAKPVRYINPAWSSETVKEYCKKYKITRFIRPVHYPMLDENYYPVAPWHSAYYSKWIHVSNSIPEFKKALFENQSTIKYHIEVDNDYFISKYEDAWDDFSVDEKEKVRKEFVDFIDTSLRDTKNTGKSIWSMIYRDIEGKEIPGLKITAIDDKLKDGAFLPDGVVANDEILSAISVDGCIISSGQVGGIGAGSGSDKRVAWDILSARAIPKREYYLSPFEFIQQYNGWDETLVGAFQNTQITTLDVNPTGTKKTANI</sequence>
<comment type="caution">
    <text evidence="1">The sequence shown here is derived from an EMBL/GenBank/DDBJ whole genome shotgun (WGS) entry which is preliminary data.</text>
</comment>